<protein>
    <submittedName>
        <fullName evidence="1">Uncharacterized protein</fullName>
    </submittedName>
</protein>
<evidence type="ECO:0000313" key="1">
    <source>
        <dbReference type="EMBL" id="NWB95565.1"/>
    </source>
</evidence>
<dbReference type="AlphaFoldDB" id="A0A7Y8C0M2"/>
<proteinExistence type="predicted"/>
<reference evidence="1 2" key="1">
    <citation type="submission" date="2020-04" db="EMBL/GenBank/DDBJ databases">
        <title>Molecular characterization of pseudomonads from Agaricus bisporus reveal novel blotch 2 pathogens in Western Europe.</title>
        <authorList>
            <person name="Taparia T."/>
            <person name="Krijger M."/>
            <person name="Haynes E."/>
            <person name="Elpinstone J.G."/>
            <person name="Noble R."/>
            <person name="Van Der Wolf J."/>
        </authorList>
    </citation>
    <scope>NUCLEOTIDE SEQUENCE [LARGE SCALE GENOMIC DNA]</scope>
    <source>
        <strain evidence="1 2">H7001</strain>
    </source>
</reference>
<accession>A0A7Y8C0M2</accession>
<sequence length="184" mass="20856">MSQFSLSALLNSRVRAFAVVYGGDATIGMGRKGMSSFFGKICCENKAAHFFNYLKTFRMFFLICTFFIAHDAHAERKWDGKSPYWVAGVCGKLEFLAWDKFNMHPPYKVKYIVKYAIYTYTSEKLSSNKGTAFHAVFPDDFVDGSGQAARLSTSCITDKMRYEIYGDGTRIEAGEVDVEYKAHK</sequence>
<dbReference type="EMBL" id="JACAQB010000004">
    <property type="protein sequence ID" value="NWB95565.1"/>
    <property type="molecule type" value="Genomic_DNA"/>
</dbReference>
<dbReference type="RefSeq" id="WP_177100739.1">
    <property type="nucleotide sequence ID" value="NZ_JACAQB010000004.1"/>
</dbReference>
<gene>
    <name evidence="1" type="ORF">HX882_06650</name>
</gene>
<evidence type="ECO:0000313" key="2">
    <source>
        <dbReference type="Proteomes" id="UP000539985"/>
    </source>
</evidence>
<name>A0A7Y8C0M2_9PSED</name>
<organism evidence="1 2">
    <name type="scientific">Pseudomonas gingeri</name>
    <dbReference type="NCBI Taxonomy" id="117681"/>
    <lineage>
        <taxon>Bacteria</taxon>
        <taxon>Pseudomonadati</taxon>
        <taxon>Pseudomonadota</taxon>
        <taxon>Gammaproteobacteria</taxon>
        <taxon>Pseudomonadales</taxon>
        <taxon>Pseudomonadaceae</taxon>
        <taxon>Pseudomonas</taxon>
    </lineage>
</organism>
<dbReference type="Proteomes" id="UP000539985">
    <property type="component" value="Unassembled WGS sequence"/>
</dbReference>
<comment type="caution">
    <text evidence="1">The sequence shown here is derived from an EMBL/GenBank/DDBJ whole genome shotgun (WGS) entry which is preliminary data.</text>
</comment>